<dbReference type="Gene3D" id="1.10.490.10">
    <property type="entry name" value="Globins"/>
    <property type="match status" value="1"/>
</dbReference>
<protein>
    <recommendedName>
        <fullName evidence="2">Globin domain-containing protein</fullName>
    </recommendedName>
</protein>
<keyword evidence="1" id="KW-0479">Metal-binding</keyword>
<proteinExistence type="inferred from homology"/>
<sequence>MGASESSPEVRYKRELLKLSWRLALTIQDQAVTKKSSSALDEQKSKAAMTFRSDKMYKPFHVDFEVQFFKYCPDLSKKFPTDFSLVSRMIQTFVTKAIESKSVGELAKRFSKSHQKYRLKQEHFNGFSEALVDTLQVRLGKFGTIELIKIWREVTDALVSVMQREYNSSR</sequence>
<keyword evidence="1" id="KW-0813">Transport</keyword>
<keyword evidence="1" id="KW-0349">Heme</keyword>
<keyword evidence="1" id="KW-0408">Iron</keyword>
<dbReference type="Pfam" id="PF00042">
    <property type="entry name" value="Globin"/>
    <property type="match status" value="1"/>
</dbReference>
<dbReference type="AlphaFoldDB" id="A0A7S0GSU3"/>
<dbReference type="GO" id="GO:0005344">
    <property type="term" value="F:oxygen carrier activity"/>
    <property type="evidence" value="ECO:0007669"/>
    <property type="project" value="UniProtKB-KW"/>
</dbReference>
<gene>
    <name evidence="3" type="ORF">LAMO00422_LOCUS4817</name>
</gene>
<dbReference type="InterPro" id="IPR009050">
    <property type="entry name" value="Globin-like_sf"/>
</dbReference>
<dbReference type="SUPFAM" id="SSF46458">
    <property type="entry name" value="Globin-like"/>
    <property type="match status" value="1"/>
</dbReference>
<dbReference type="GO" id="GO:0020037">
    <property type="term" value="F:heme binding"/>
    <property type="evidence" value="ECO:0007669"/>
    <property type="project" value="InterPro"/>
</dbReference>
<evidence type="ECO:0000313" key="3">
    <source>
        <dbReference type="EMBL" id="CAD8438228.1"/>
    </source>
</evidence>
<dbReference type="InterPro" id="IPR044399">
    <property type="entry name" value="Mb-like_M"/>
</dbReference>
<name>A0A7S0GSU3_9EUKA</name>
<accession>A0A7S0GSU3</accession>
<evidence type="ECO:0000256" key="1">
    <source>
        <dbReference type="RuleBase" id="RU000356"/>
    </source>
</evidence>
<dbReference type="GO" id="GO:0019825">
    <property type="term" value="F:oxygen binding"/>
    <property type="evidence" value="ECO:0007669"/>
    <property type="project" value="InterPro"/>
</dbReference>
<organism evidence="3">
    <name type="scientific">Amorphochlora amoebiformis</name>
    <dbReference type="NCBI Taxonomy" id="1561963"/>
    <lineage>
        <taxon>Eukaryota</taxon>
        <taxon>Sar</taxon>
        <taxon>Rhizaria</taxon>
        <taxon>Cercozoa</taxon>
        <taxon>Chlorarachniophyceae</taxon>
        <taxon>Amorphochlora</taxon>
    </lineage>
</organism>
<reference evidence="3" key="1">
    <citation type="submission" date="2021-01" db="EMBL/GenBank/DDBJ databases">
        <authorList>
            <person name="Corre E."/>
            <person name="Pelletier E."/>
            <person name="Niang G."/>
            <person name="Scheremetjew M."/>
            <person name="Finn R."/>
            <person name="Kale V."/>
            <person name="Holt S."/>
            <person name="Cochrane G."/>
            <person name="Meng A."/>
            <person name="Brown T."/>
            <person name="Cohen L."/>
        </authorList>
    </citation>
    <scope>NUCLEOTIDE SEQUENCE</scope>
    <source>
        <strain evidence="3">CCMP2058</strain>
    </source>
</reference>
<dbReference type="EMBL" id="HBEM01006911">
    <property type="protein sequence ID" value="CAD8438228.1"/>
    <property type="molecule type" value="Transcribed_RNA"/>
</dbReference>
<comment type="similarity">
    <text evidence="1">Belongs to the globin family.</text>
</comment>
<evidence type="ECO:0000259" key="2">
    <source>
        <dbReference type="Pfam" id="PF00042"/>
    </source>
</evidence>
<dbReference type="CDD" id="cd01040">
    <property type="entry name" value="Mb-like"/>
    <property type="match status" value="1"/>
</dbReference>
<dbReference type="InterPro" id="IPR012292">
    <property type="entry name" value="Globin/Proto"/>
</dbReference>
<dbReference type="InterPro" id="IPR000971">
    <property type="entry name" value="Globin"/>
</dbReference>
<feature type="domain" description="Globin" evidence="2">
    <location>
        <begin position="82"/>
        <end position="162"/>
    </location>
</feature>
<keyword evidence="1" id="KW-0561">Oxygen transport</keyword>